<name>A0ABP1RNT0_9HEXA</name>
<gene>
    <name evidence="2" type="ORF">ODALV1_LOCUS24365</name>
</gene>
<evidence type="ECO:0000256" key="1">
    <source>
        <dbReference type="SAM" id="Coils"/>
    </source>
</evidence>
<proteinExistence type="predicted"/>
<evidence type="ECO:0000313" key="2">
    <source>
        <dbReference type="EMBL" id="CAL8131870.1"/>
    </source>
</evidence>
<evidence type="ECO:0000313" key="3">
    <source>
        <dbReference type="Proteomes" id="UP001642540"/>
    </source>
</evidence>
<dbReference type="EMBL" id="CAXLJM020000090">
    <property type="protein sequence ID" value="CAL8131870.1"/>
    <property type="molecule type" value="Genomic_DNA"/>
</dbReference>
<accession>A0ABP1RNT0</accession>
<keyword evidence="1" id="KW-0175">Coiled coil</keyword>
<comment type="caution">
    <text evidence="2">The sequence shown here is derived from an EMBL/GenBank/DDBJ whole genome shotgun (WGS) entry which is preliminary data.</text>
</comment>
<keyword evidence="3" id="KW-1185">Reference proteome</keyword>
<organism evidence="2 3">
    <name type="scientific">Orchesella dallaii</name>
    <dbReference type="NCBI Taxonomy" id="48710"/>
    <lineage>
        <taxon>Eukaryota</taxon>
        <taxon>Metazoa</taxon>
        <taxon>Ecdysozoa</taxon>
        <taxon>Arthropoda</taxon>
        <taxon>Hexapoda</taxon>
        <taxon>Collembola</taxon>
        <taxon>Entomobryomorpha</taxon>
        <taxon>Entomobryoidea</taxon>
        <taxon>Orchesellidae</taxon>
        <taxon>Orchesellinae</taxon>
        <taxon>Orchesella</taxon>
    </lineage>
</organism>
<feature type="coiled-coil region" evidence="1">
    <location>
        <begin position="332"/>
        <end position="403"/>
    </location>
</feature>
<reference evidence="2 3" key="1">
    <citation type="submission" date="2024-08" db="EMBL/GenBank/DDBJ databases">
        <authorList>
            <person name="Cucini C."/>
            <person name="Frati F."/>
        </authorList>
    </citation>
    <scope>NUCLEOTIDE SEQUENCE [LARGE SCALE GENOMIC DNA]</scope>
</reference>
<dbReference type="Proteomes" id="UP001642540">
    <property type="component" value="Unassembled WGS sequence"/>
</dbReference>
<sequence>MTSVSSPNLLMDLMDDGDERDEYGKFVAPRNPEQQRVIQKPKGDTKKKFTRVFSSEFWERINPKIYDEVDEPDAMDVSEYVSVDLSMKEAGTTRKMCTTTIVILDGGKLEVPEALPGPSRMIDPDSLPVEYYQLPLIDAIAVFRHFGLSDPMDEAWKKGILYQAPLEDYFSFGENLLFLMTTEILKDVGKTERFISVGWEALVEDAVKEIFAKERALCEGFYWKMAYIAVRVKETTTKKTVVLDPYVIFPMTKLDVDVAYRAQLRAYLENFTPPPIAVFAGSWPKMDSNMLRMTKEDYFFGVTDTIGLRLNNMPVSFVPYDRAVRSNDKQVLAQLREENKNCVRVLQKLFNKRVGGRKSVALFTPKDFLEEAELQMQKLKVQVEQKNKQAKQDEAAIEQMKNELPKGIHQHAQKLQEVATG</sequence>
<protein>
    <submittedName>
        <fullName evidence="2">Uncharacterized protein</fullName>
    </submittedName>
</protein>